<dbReference type="AlphaFoldDB" id="A0A9W6MR27"/>
<evidence type="ECO:0000313" key="6">
    <source>
        <dbReference type="Proteomes" id="UP001143400"/>
    </source>
</evidence>
<dbReference type="Proteomes" id="UP001143400">
    <property type="component" value="Unassembled WGS sequence"/>
</dbReference>
<keyword evidence="5" id="KW-1185">Reference proteome</keyword>
<dbReference type="Gene3D" id="3.10.620.30">
    <property type="match status" value="1"/>
</dbReference>
<dbReference type="EMBL" id="BSFF01000002">
    <property type="protein sequence ID" value="GLK55255.1"/>
    <property type="molecule type" value="Genomic_DNA"/>
</dbReference>
<reference evidence="3" key="3">
    <citation type="submission" date="2023-01" db="EMBL/GenBank/DDBJ databases">
        <authorList>
            <person name="Sun Q."/>
            <person name="Evtushenko L."/>
        </authorList>
    </citation>
    <scope>NUCLEOTIDE SEQUENCE</scope>
    <source>
        <strain evidence="3">VKM B-1606</strain>
    </source>
</reference>
<dbReference type="InterPro" id="IPR013589">
    <property type="entry name" value="Bac_transglu_N"/>
</dbReference>
<reference evidence="4 5" key="2">
    <citation type="submission" date="2021-01" db="EMBL/GenBank/DDBJ databases">
        <title>Genomic Encyclopedia of Type Strains, Phase IV (KMG-IV): sequencing the most valuable type-strain genomes for metagenomic binning, comparative biology and taxonomic classification.</title>
        <authorList>
            <person name="Goeker M."/>
        </authorList>
    </citation>
    <scope>NUCLEOTIDE SEQUENCE [LARGE SCALE GENOMIC DNA]</scope>
    <source>
        <strain evidence="4 5">DSM 6130</strain>
    </source>
</reference>
<comment type="caution">
    <text evidence="3">The sequence shown here is derived from an EMBL/GenBank/DDBJ whole genome shotgun (WGS) entry which is preliminary data.</text>
</comment>
<dbReference type="Pfam" id="PF08379">
    <property type="entry name" value="Bact_transglu_N"/>
    <property type="match status" value="1"/>
</dbReference>
<protein>
    <submittedName>
        <fullName evidence="3 4">Transglutaminase</fullName>
    </submittedName>
</protein>
<dbReference type="EMBL" id="JAFBCY010000001">
    <property type="protein sequence ID" value="MBM7849963.1"/>
    <property type="molecule type" value="Genomic_DNA"/>
</dbReference>
<evidence type="ECO:0000313" key="5">
    <source>
        <dbReference type="Proteomes" id="UP000758856"/>
    </source>
</evidence>
<organism evidence="3 6">
    <name type="scientific">Methylopila capsulata</name>
    <dbReference type="NCBI Taxonomy" id="61654"/>
    <lineage>
        <taxon>Bacteria</taxon>
        <taxon>Pseudomonadati</taxon>
        <taxon>Pseudomonadota</taxon>
        <taxon>Alphaproteobacteria</taxon>
        <taxon>Hyphomicrobiales</taxon>
        <taxon>Methylopilaceae</taxon>
        <taxon>Methylopila</taxon>
    </lineage>
</organism>
<evidence type="ECO:0000313" key="4">
    <source>
        <dbReference type="EMBL" id="MBM7849963.1"/>
    </source>
</evidence>
<evidence type="ECO:0000256" key="1">
    <source>
        <dbReference type="SAM" id="MobiDB-lite"/>
    </source>
</evidence>
<sequence length="299" mass="32696">MRLSIRHQITYGFETPASAVVQTLRLTPRNYEGQHVVRWRLDVDRNCRLRSSEDAFGNLTHVFAAEGPIETLTVLVEGEVETLDNAGVVRSTLERFPPALYLRNTDLTAPDLDIGAYAEAVISESPGDVLAQLHTLLATLHEDMTYERGPRDSMTTAAEAFRLKRGASHDLAHVFLVAARHLGIPARYVSGYYRREDEAEPANDGGHAWVEAHVPGLGWVGFDPSTGVSTTDRHVRLASALDYLGAAPVRGTHYGGGGETLDISAVVSDCQATRNYRRNVRNDPGPDTPAIGGQTQSQR</sequence>
<reference evidence="3" key="1">
    <citation type="journal article" date="2014" name="Int. J. Syst. Evol. Microbiol.">
        <title>Complete genome sequence of Corynebacterium casei LMG S-19264T (=DSM 44701T), isolated from a smear-ripened cheese.</title>
        <authorList>
            <consortium name="US DOE Joint Genome Institute (JGI-PGF)"/>
            <person name="Walter F."/>
            <person name="Albersmeier A."/>
            <person name="Kalinowski J."/>
            <person name="Ruckert C."/>
        </authorList>
    </citation>
    <scope>NUCLEOTIDE SEQUENCE</scope>
    <source>
        <strain evidence="3">VKM B-1606</strain>
    </source>
</reference>
<dbReference type="SMART" id="SM00460">
    <property type="entry name" value="TGc"/>
    <property type="match status" value="1"/>
</dbReference>
<evidence type="ECO:0000313" key="3">
    <source>
        <dbReference type="EMBL" id="GLK55255.1"/>
    </source>
</evidence>
<dbReference type="SUPFAM" id="SSF54001">
    <property type="entry name" value="Cysteine proteinases"/>
    <property type="match status" value="1"/>
</dbReference>
<accession>A0A9W6MR27</accession>
<evidence type="ECO:0000259" key="2">
    <source>
        <dbReference type="SMART" id="SM00460"/>
    </source>
</evidence>
<dbReference type="PANTHER" id="PTHR33490:SF6">
    <property type="entry name" value="SLL1049 PROTEIN"/>
    <property type="match status" value="1"/>
</dbReference>
<dbReference type="Proteomes" id="UP000758856">
    <property type="component" value="Unassembled WGS sequence"/>
</dbReference>
<dbReference type="InterPro" id="IPR038765">
    <property type="entry name" value="Papain-like_cys_pep_sf"/>
</dbReference>
<name>A0A9W6MR27_9HYPH</name>
<dbReference type="Pfam" id="PF01841">
    <property type="entry name" value="Transglut_core"/>
    <property type="match status" value="1"/>
</dbReference>
<proteinExistence type="predicted"/>
<gene>
    <name evidence="3" type="ORF">GCM10008170_12740</name>
    <name evidence="4" type="ORF">JOD31_000175</name>
</gene>
<dbReference type="RefSeq" id="WP_204948441.1">
    <property type="nucleotide sequence ID" value="NZ_BSFF01000002.1"/>
</dbReference>
<dbReference type="PANTHER" id="PTHR33490">
    <property type="entry name" value="BLR5614 PROTEIN-RELATED"/>
    <property type="match status" value="1"/>
</dbReference>
<feature type="region of interest" description="Disordered" evidence="1">
    <location>
        <begin position="276"/>
        <end position="299"/>
    </location>
</feature>
<feature type="domain" description="Transglutaminase-like" evidence="2">
    <location>
        <begin position="160"/>
        <end position="226"/>
    </location>
</feature>
<dbReference type="InterPro" id="IPR002931">
    <property type="entry name" value="Transglutaminase-like"/>
</dbReference>